<evidence type="ECO:0000313" key="2">
    <source>
        <dbReference type="Proteomes" id="UP000319219"/>
    </source>
</evidence>
<comment type="caution">
    <text evidence="1">The sequence shown here is derived from an EMBL/GenBank/DDBJ whole genome shotgun (WGS) entry which is preliminary data.</text>
</comment>
<sequence>MACFPTSRRGGEGDHRPLVQRIFDMEPLDGKMLKGLNEELELADLEEDIQEIGYPVKRED</sequence>
<evidence type="ECO:0000313" key="1">
    <source>
        <dbReference type="EMBL" id="TQS00938.1"/>
    </source>
</evidence>
<name>A0ABY3B9M0_9BACL</name>
<dbReference type="Proteomes" id="UP000319219">
    <property type="component" value="Unassembled WGS sequence"/>
</dbReference>
<organism evidence="1 2">
    <name type="scientific">Paenibacillus ottowii</name>
    <dbReference type="NCBI Taxonomy" id="2315729"/>
    <lineage>
        <taxon>Bacteria</taxon>
        <taxon>Bacillati</taxon>
        <taxon>Bacillota</taxon>
        <taxon>Bacilli</taxon>
        <taxon>Bacillales</taxon>
        <taxon>Paenibacillaceae</taxon>
        <taxon>Paenibacillus</taxon>
    </lineage>
</organism>
<reference evidence="1 2" key="1">
    <citation type="submission" date="2019-07" db="EMBL/GenBank/DDBJ databases">
        <title>Paenibacillus ottowii sp. nov. isolated from a fermentation system processing bovine manure.</title>
        <authorList>
            <person name="Velazquez L.F."/>
            <person name="Rajbanshi S."/>
            <person name="Guan S."/>
            <person name="Hinchee M."/>
            <person name="Welsh A."/>
        </authorList>
    </citation>
    <scope>NUCLEOTIDE SEQUENCE [LARGE SCALE GENOMIC DNA]</scope>
    <source>
        <strain evidence="1 2">MS2379</strain>
    </source>
</reference>
<protein>
    <submittedName>
        <fullName evidence="1">Uncharacterized protein</fullName>
    </submittedName>
</protein>
<dbReference type="EMBL" id="VIJZ01000001">
    <property type="protein sequence ID" value="TQS00938.1"/>
    <property type="molecule type" value="Genomic_DNA"/>
</dbReference>
<proteinExistence type="predicted"/>
<accession>A0ABY3B9M0</accession>
<gene>
    <name evidence="1" type="ORF">FKV70_00890</name>
</gene>
<keyword evidence="2" id="KW-1185">Reference proteome</keyword>